<protein>
    <submittedName>
        <fullName evidence="3">Phosphatase PAP2 family protein</fullName>
    </submittedName>
</protein>
<dbReference type="InterPro" id="IPR000326">
    <property type="entry name" value="PAP2/HPO"/>
</dbReference>
<evidence type="ECO:0000313" key="4">
    <source>
        <dbReference type="Proteomes" id="UP000298588"/>
    </source>
</evidence>
<organism evidence="3 4">
    <name type="scientific">Phreatobacter aquaticus</name>
    <dbReference type="NCBI Taxonomy" id="2570229"/>
    <lineage>
        <taxon>Bacteria</taxon>
        <taxon>Pseudomonadati</taxon>
        <taxon>Pseudomonadota</taxon>
        <taxon>Alphaproteobacteria</taxon>
        <taxon>Hyphomicrobiales</taxon>
        <taxon>Phreatobacteraceae</taxon>
        <taxon>Phreatobacter</taxon>
    </lineage>
</organism>
<sequence length="248" mass="26881">MARRLLLWLTAATALIALVLAVYPSLDLAVSRLFWTPEAGFALSRQGWAQVVRKLSMWPTAILGIAALVSLIQHMFWPATRQFMRARAAMFLLATVIVAPLLVVNGGFKEHWERARPVQVTEFGGAWTFTPWWQFGVGGQCTTNCSFVSGEASGAAWLAAPALLAPPPWRIPALLAAGAYTAAVSALRIAFGGHFLSDVMLGALVTLLLIALVHYRIYRRPGHPDEQRAAAGLAALGSRLTGLIRRKA</sequence>
<dbReference type="Proteomes" id="UP000298588">
    <property type="component" value="Chromosome"/>
</dbReference>
<name>A0A4D7QDV1_9HYPH</name>
<feature type="transmembrane region" description="Helical" evidence="1">
    <location>
        <begin position="89"/>
        <end position="108"/>
    </location>
</feature>
<feature type="transmembrane region" description="Helical" evidence="1">
    <location>
        <begin position="199"/>
        <end position="218"/>
    </location>
</feature>
<dbReference type="Pfam" id="PF01569">
    <property type="entry name" value="PAP2"/>
    <property type="match status" value="1"/>
</dbReference>
<dbReference type="InterPro" id="IPR036938">
    <property type="entry name" value="PAP2/HPO_sf"/>
</dbReference>
<dbReference type="OrthoDB" id="9813524at2"/>
<dbReference type="Gene3D" id="1.20.144.10">
    <property type="entry name" value="Phosphatidic acid phosphatase type 2/haloperoxidase"/>
    <property type="match status" value="1"/>
</dbReference>
<feature type="transmembrane region" description="Helical" evidence="1">
    <location>
        <begin position="57"/>
        <end position="77"/>
    </location>
</feature>
<dbReference type="AlphaFoldDB" id="A0A4D7QDV1"/>
<gene>
    <name evidence="3" type="ORF">E8L99_03285</name>
</gene>
<dbReference type="RefSeq" id="WP_137098209.1">
    <property type="nucleotide sequence ID" value="NZ_CP039865.1"/>
</dbReference>
<dbReference type="EMBL" id="CP039865">
    <property type="protein sequence ID" value="QCK84875.1"/>
    <property type="molecule type" value="Genomic_DNA"/>
</dbReference>
<evidence type="ECO:0000256" key="1">
    <source>
        <dbReference type="SAM" id="Phobius"/>
    </source>
</evidence>
<evidence type="ECO:0000259" key="2">
    <source>
        <dbReference type="Pfam" id="PF01569"/>
    </source>
</evidence>
<feature type="domain" description="Phosphatidic acid phosphatase type 2/haloperoxidase" evidence="2">
    <location>
        <begin position="90"/>
        <end position="219"/>
    </location>
</feature>
<dbReference type="SUPFAM" id="SSF48317">
    <property type="entry name" value="Acid phosphatase/Vanadium-dependent haloperoxidase"/>
    <property type="match status" value="1"/>
</dbReference>
<keyword evidence="1" id="KW-0812">Transmembrane</keyword>
<accession>A0A4D7QDV1</accession>
<keyword evidence="4" id="KW-1185">Reference proteome</keyword>
<keyword evidence="1" id="KW-1133">Transmembrane helix</keyword>
<evidence type="ECO:0000313" key="3">
    <source>
        <dbReference type="EMBL" id="QCK84875.1"/>
    </source>
</evidence>
<dbReference type="KEGG" id="paqt:E8L99_03285"/>
<reference evidence="3 4" key="1">
    <citation type="submission" date="2019-04" db="EMBL/GenBank/DDBJ databases">
        <title>Phreatobacter aquaticus sp. nov.</title>
        <authorList>
            <person name="Choi A."/>
            <person name="Baek K."/>
        </authorList>
    </citation>
    <scope>NUCLEOTIDE SEQUENCE [LARGE SCALE GENOMIC DNA]</scope>
    <source>
        <strain evidence="3 4">NMCR1094</strain>
    </source>
</reference>
<proteinExistence type="predicted"/>
<keyword evidence="1" id="KW-0472">Membrane</keyword>